<reference evidence="4 5" key="1">
    <citation type="journal article" date="2016" name="Nat. Commun.">
        <title>Thousands of microbial genomes shed light on interconnected biogeochemical processes in an aquifer system.</title>
        <authorList>
            <person name="Anantharaman K."/>
            <person name="Brown C.T."/>
            <person name="Hug L.A."/>
            <person name="Sharon I."/>
            <person name="Castelle C.J."/>
            <person name="Probst A.J."/>
            <person name="Thomas B.C."/>
            <person name="Singh A."/>
            <person name="Wilkins M.J."/>
            <person name="Karaoz U."/>
            <person name="Brodie E.L."/>
            <person name="Williams K.H."/>
            <person name="Hubbard S.S."/>
            <person name="Banfield J.F."/>
        </authorList>
    </citation>
    <scope>NUCLEOTIDE SEQUENCE [LARGE SCALE GENOMIC DNA]</scope>
</reference>
<feature type="region of interest" description="Disordered" evidence="1">
    <location>
        <begin position="1"/>
        <end position="33"/>
    </location>
</feature>
<keyword evidence="2" id="KW-1133">Transmembrane helix</keyword>
<evidence type="ECO:0000313" key="4">
    <source>
        <dbReference type="EMBL" id="OGM09767.1"/>
    </source>
</evidence>
<gene>
    <name evidence="4" type="ORF">A2Z67_03140</name>
</gene>
<dbReference type="EMBL" id="MGFQ01000019">
    <property type="protein sequence ID" value="OGM09767.1"/>
    <property type="molecule type" value="Genomic_DNA"/>
</dbReference>
<dbReference type="Pfam" id="PF03703">
    <property type="entry name" value="bPH_2"/>
    <property type="match status" value="1"/>
</dbReference>
<comment type="caution">
    <text evidence="4">The sequence shown here is derived from an EMBL/GenBank/DDBJ whole genome shotgun (WGS) entry which is preliminary data.</text>
</comment>
<feature type="transmembrane region" description="Helical" evidence="2">
    <location>
        <begin position="71"/>
        <end position="90"/>
    </location>
</feature>
<evidence type="ECO:0000313" key="5">
    <source>
        <dbReference type="Proteomes" id="UP000176939"/>
    </source>
</evidence>
<feature type="transmembrane region" description="Helical" evidence="2">
    <location>
        <begin position="102"/>
        <end position="121"/>
    </location>
</feature>
<dbReference type="InterPro" id="IPR005182">
    <property type="entry name" value="YdbS-like_PH"/>
</dbReference>
<dbReference type="AlphaFoldDB" id="A0A1F7X431"/>
<protein>
    <recommendedName>
        <fullName evidence="3">YdbS-like PH domain-containing protein</fullName>
    </recommendedName>
</protein>
<keyword evidence="2" id="KW-0812">Transmembrane</keyword>
<evidence type="ECO:0000256" key="1">
    <source>
        <dbReference type="SAM" id="MobiDB-lite"/>
    </source>
</evidence>
<evidence type="ECO:0000259" key="3">
    <source>
        <dbReference type="Pfam" id="PF03703"/>
    </source>
</evidence>
<proteinExistence type="predicted"/>
<feature type="domain" description="YdbS-like PH" evidence="3">
    <location>
        <begin position="150"/>
        <end position="202"/>
    </location>
</feature>
<organism evidence="4 5">
    <name type="scientific">Candidatus Woesebacteria bacterium RBG_13_36_22</name>
    <dbReference type="NCBI Taxonomy" id="1802478"/>
    <lineage>
        <taxon>Bacteria</taxon>
        <taxon>Candidatus Woeseibacteriota</taxon>
    </lineage>
</organism>
<feature type="compositionally biased region" description="Basic and acidic residues" evidence="1">
    <location>
        <begin position="10"/>
        <end position="24"/>
    </location>
</feature>
<accession>A0A1F7X431</accession>
<evidence type="ECO:0000256" key="2">
    <source>
        <dbReference type="SAM" id="Phobius"/>
    </source>
</evidence>
<name>A0A1F7X431_9BACT</name>
<keyword evidence="2" id="KW-0472">Membrane</keyword>
<dbReference type="Proteomes" id="UP000176939">
    <property type="component" value="Unassembled WGS sequence"/>
</dbReference>
<sequence length="223" mass="25662">MPDIFISPEDVEKEKSEKKNERKTTPSQAKGKSGHKVHIPLWASYGYYPENVKFIDQEPQENVILFLRAHLITNLGWILVGVFMIFAPLLLEKFPLLDFLSLRFQIVAILGWYMITMAYMFEKFLSWFFNVNIITDRRVVDVDFTNLIYREITDANLNKIQDVTVSMGGVFRSIFNFGTILVQTAGEKNFIEFVDIPKPDTVAGILSDLRLEEENRGKGGSKL</sequence>